<gene>
    <name evidence="2" type="ORF">RXV94_07625</name>
</gene>
<dbReference type="EMBL" id="JAWHTF010000003">
    <property type="protein sequence ID" value="MDU8886024.1"/>
    <property type="molecule type" value="Genomic_DNA"/>
</dbReference>
<evidence type="ECO:0000313" key="2">
    <source>
        <dbReference type="EMBL" id="MDU8886024.1"/>
    </source>
</evidence>
<evidence type="ECO:0000313" key="3">
    <source>
        <dbReference type="Proteomes" id="UP001268651"/>
    </source>
</evidence>
<reference evidence="2 3" key="1">
    <citation type="submission" date="2023-10" db="EMBL/GenBank/DDBJ databases">
        <title>Marimonas sp. nov. isolated from tidal mud flat.</title>
        <authorList>
            <person name="Jaincy N.J."/>
            <person name="Srinivasan S."/>
            <person name="Lee S.-S."/>
        </authorList>
    </citation>
    <scope>NUCLEOTIDE SEQUENCE [LARGE SCALE GENOMIC DNA]</scope>
    <source>
        <strain evidence="2 3">MJ-SS3</strain>
    </source>
</reference>
<organism evidence="2 3">
    <name type="scientific">Gilvirhabdus luticola</name>
    <dbReference type="NCBI Taxonomy" id="3079858"/>
    <lineage>
        <taxon>Bacteria</taxon>
        <taxon>Pseudomonadati</taxon>
        <taxon>Bacteroidota</taxon>
        <taxon>Flavobacteriia</taxon>
        <taxon>Flavobacteriales</taxon>
        <taxon>Flavobacteriaceae</taxon>
        <taxon>Gilvirhabdus</taxon>
    </lineage>
</organism>
<dbReference type="Pfam" id="PF13290">
    <property type="entry name" value="CHB_HEX_C_1"/>
    <property type="match status" value="1"/>
</dbReference>
<proteinExistence type="predicted"/>
<name>A0ABU3U6J4_9FLAO</name>
<evidence type="ECO:0000259" key="1">
    <source>
        <dbReference type="Pfam" id="PF13290"/>
    </source>
</evidence>
<accession>A0ABU3U6J4</accession>
<dbReference type="InterPro" id="IPR059177">
    <property type="entry name" value="GH29D-like_dom"/>
</dbReference>
<feature type="domain" description="GH29D-like beta-sandwich" evidence="1">
    <location>
        <begin position="27"/>
        <end position="82"/>
    </location>
</feature>
<keyword evidence="3" id="KW-1185">Reference proteome</keyword>
<comment type="caution">
    <text evidence="2">The sequence shown here is derived from an EMBL/GenBank/DDBJ whole genome shotgun (WGS) entry which is preliminary data.</text>
</comment>
<protein>
    <submittedName>
        <fullName evidence="2">Chitobiase/beta-hexosaminidase C-terminal domain-containing protein</fullName>
    </submittedName>
</protein>
<sequence>MFLQQEDISLVQPRIEVPNTIIDSFVSLHVKSGMEGIEIYFTSDGSEPTTTFFKYEKPLTISEPGTYKFKSFHPEWKSSETTSITFFKKGHQPKNILWNSKQNEKYSGQGPLTLINQKKAALPYSNLEWVGFDSIVNAEVFFNEKTFIKSVDIGFLSDVQSWIFPPASITIIPNGSSKLEDKISVQLTELEGPRLTEMKNLNIIINKEINSLRLEIANIGSIPDWHDGAGSKAWLFMDEWIFN</sequence>
<dbReference type="RefSeq" id="WP_316661948.1">
    <property type="nucleotide sequence ID" value="NZ_JAWHTF010000003.1"/>
</dbReference>
<dbReference type="Proteomes" id="UP001268651">
    <property type="component" value="Unassembled WGS sequence"/>
</dbReference>